<feature type="domain" description="DEP" evidence="1">
    <location>
        <begin position="74"/>
        <end position="141"/>
    </location>
</feature>
<reference evidence="2 3" key="1">
    <citation type="submission" date="2017-12" db="EMBL/GenBank/DDBJ databases">
        <title>High-resolution comparative analysis of great ape genomes.</title>
        <authorList>
            <person name="Pollen A."/>
            <person name="Hastie A."/>
            <person name="Hormozdiari F."/>
            <person name="Dougherty M."/>
            <person name="Liu R."/>
            <person name="Chaisson M."/>
            <person name="Hoppe E."/>
            <person name="Hill C."/>
            <person name="Pang A."/>
            <person name="Hillier L."/>
            <person name="Baker C."/>
            <person name="Armstrong J."/>
            <person name="Shendure J."/>
            <person name="Paten B."/>
            <person name="Wilson R."/>
            <person name="Chao H."/>
            <person name="Schneider V."/>
            <person name="Ventura M."/>
            <person name="Kronenberg Z."/>
            <person name="Murali S."/>
            <person name="Gordon D."/>
            <person name="Cantsilieris S."/>
            <person name="Munson K."/>
            <person name="Nelson B."/>
            <person name="Raja A."/>
            <person name="Underwood J."/>
            <person name="Diekhans M."/>
            <person name="Fiddes I."/>
            <person name="Haussler D."/>
            <person name="Eichler E."/>
        </authorList>
    </citation>
    <scope>NUCLEOTIDE SEQUENCE [LARGE SCALE GENOMIC DNA]</scope>
    <source>
        <strain evidence="2">Yerkes chimp pedigree #C0471</strain>
    </source>
</reference>
<dbReference type="InterPro" id="IPR036390">
    <property type="entry name" value="WH_DNA-bd_sf"/>
</dbReference>
<dbReference type="InterPro" id="IPR000591">
    <property type="entry name" value="DEP_dom"/>
</dbReference>
<feature type="non-terminal residue" evidence="2">
    <location>
        <position position="141"/>
    </location>
</feature>
<accession>A0A2J8LQP1</accession>
<gene>
    <name evidence="2" type="ORF">CK820_G0026961</name>
</gene>
<evidence type="ECO:0000313" key="3">
    <source>
        <dbReference type="Proteomes" id="UP000236370"/>
    </source>
</evidence>
<dbReference type="SMART" id="SM00049">
    <property type="entry name" value="DEP"/>
    <property type="match status" value="1"/>
</dbReference>
<dbReference type="Proteomes" id="UP000236370">
    <property type="component" value="Unassembled WGS sequence"/>
</dbReference>
<sequence>MVLRRMHRPRSCSYQLLLEHQRPSCIQGLRWTPLTNSEESLDFSESLEQASTERVLRAGRQLHRHLLATCPNLIRDRKYHLRLYRQCCSGRELVDGILALGLGVHSRSQVVGICQVLLDEGALCHVKHDWAFQDRDAQFYR</sequence>
<comment type="caution">
    <text evidence="2">The sequence shown here is derived from an EMBL/GenBank/DDBJ whole genome shotgun (WGS) entry which is preliminary data.</text>
</comment>
<dbReference type="InterPro" id="IPR036388">
    <property type="entry name" value="WH-like_DNA-bd_sf"/>
</dbReference>
<evidence type="ECO:0000259" key="1">
    <source>
        <dbReference type="PROSITE" id="PS50186"/>
    </source>
</evidence>
<proteinExistence type="predicted"/>
<dbReference type="PROSITE" id="PS50186">
    <property type="entry name" value="DEP"/>
    <property type="match status" value="1"/>
</dbReference>
<dbReference type="EMBL" id="NBAG03000280">
    <property type="protein sequence ID" value="PNI49571.1"/>
    <property type="molecule type" value="Genomic_DNA"/>
</dbReference>
<evidence type="ECO:0000313" key="2">
    <source>
        <dbReference type="EMBL" id="PNI49571.1"/>
    </source>
</evidence>
<dbReference type="GO" id="GO:0035556">
    <property type="term" value="P:intracellular signal transduction"/>
    <property type="evidence" value="ECO:0007669"/>
    <property type="project" value="InterPro"/>
</dbReference>
<dbReference type="SUPFAM" id="SSF46785">
    <property type="entry name" value="Winged helix' DNA-binding domain"/>
    <property type="match status" value="1"/>
</dbReference>
<name>A0A2J8LQP1_PANTR</name>
<dbReference type="Gene3D" id="1.10.10.10">
    <property type="entry name" value="Winged helix-like DNA-binding domain superfamily/Winged helix DNA-binding domain"/>
    <property type="match status" value="1"/>
</dbReference>
<dbReference type="Pfam" id="PF00610">
    <property type="entry name" value="DEP"/>
    <property type="match status" value="1"/>
</dbReference>
<dbReference type="SMR" id="A0A2J8LQP1"/>
<organism evidence="2 3">
    <name type="scientific">Pan troglodytes</name>
    <name type="common">Chimpanzee</name>
    <dbReference type="NCBI Taxonomy" id="9598"/>
    <lineage>
        <taxon>Eukaryota</taxon>
        <taxon>Metazoa</taxon>
        <taxon>Chordata</taxon>
        <taxon>Craniata</taxon>
        <taxon>Vertebrata</taxon>
        <taxon>Euteleostomi</taxon>
        <taxon>Mammalia</taxon>
        <taxon>Eutheria</taxon>
        <taxon>Euarchontoglires</taxon>
        <taxon>Primates</taxon>
        <taxon>Haplorrhini</taxon>
        <taxon>Catarrhini</taxon>
        <taxon>Hominidae</taxon>
        <taxon>Pan</taxon>
    </lineage>
</organism>
<dbReference type="AlphaFoldDB" id="A0A2J8LQP1"/>
<protein>
    <submittedName>
        <fullName evidence="2">RAPGEF3 isoform 12</fullName>
    </submittedName>
</protein>